<keyword evidence="1" id="KW-0732">Signal</keyword>
<keyword evidence="3" id="KW-1185">Reference proteome</keyword>
<proteinExistence type="predicted"/>
<dbReference type="AlphaFoldDB" id="A0A1V9G405"/>
<dbReference type="Proteomes" id="UP000192796">
    <property type="component" value="Unassembled WGS sequence"/>
</dbReference>
<evidence type="ECO:0000256" key="1">
    <source>
        <dbReference type="SAM" id="SignalP"/>
    </source>
</evidence>
<name>A0A1V9G405_9BACT</name>
<protein>
    <submittedName>
        <fullName evidence="2">Uncharacterized protein</fullName>
    </submittedName>
</protein>
<accession>A0A1V9G405</accession>
<evidence type="ECO:0000313" key="2">
    <source>
        <dbReference type="EMBL" id="OQP65302.1"/>
    </source>
</evidence>
<organism evidence="2 3">
    <name type="scientific">Niastella vici</name>
    <dbReference type="NCBI Taxonomy" id="1703345"/>
    <lineage>
        <taxon>Bacteria</taxon>
        <taxon>Pseudomonadati</taxon>
        <taxon>Bacteroidota</taxon>
        <taxon>Chitinophagia</taxon>
        <taxon>Chitinophagales</taxon>
        <taxon>Chitinophagaceae</taxon>
        <taxon>Niastella</taxon>
    </lineage>
</organism>
<dbReference type="EMBL" id="LVYD01000024">
    <property type="protein sequence ID" value="OQP65302.1"/>
    <property type="molecule type" value="Genomic_DNA"/>
</dbReference>
<sequence length="276" mass="30339">MLKTIPLSCLILLCFSCARYQYTTLSSSSVAMNDRLEFVSENDSLRIVYNFNGQNAPININIQNKLHVPVYIDWQRSALVVNDKAISYMPAEMTIQGGFYGHSYNYGNRGSSFGSTAGSIHATASLPPTMDFIPPQSFIAKNPMGVTNKLIENVPDTAFHKINYAMVDGYSVPVKVATFSEASSPLRFRSYLTLMIGDSTTKPVAIEHSFYVSELLTTTHDPQSIWLTSAYRGNQFYVREPTGYGKTMTGFGVILGSAVVVATAESMSQVGNRAVK</sequence>
<reference evidence="2 3" key="1">
    <citation type="submission" date="2016-03" db="EMBL/GenBank/DDBJ databases">
        <title>Niastella vici sp. nov., isolated from farmland soil.</title>
        <authorList>
            <person name="Chen L."/>
            <person name="Wang D."/>
            <person name="Yang S."/>
            <person name="Wang G."/>
        </authorList>
    </citation>
    <scope>NUCLEOTIDE SEQUENCE [LARGE SCALE GENOMIC DNA]</scope>
    <source>
        <strain evidence="2 3">DJ57</strain>
    </source>
</reference>
<dbReference type="STRING" id="1703345.A3860_16675"/>
<comment type="caution">
    <text evidence="2">The sequence shown here is derived from an EMBL/GenBank/DDBJ whole genome shotgun (WGS) entry which is preliminary data.</text>
</comment>
<gene>
    <name evidence="2" type="ORF">A3860_16675</name>
</gene>
<evidence type="ECO:0000313" key="3">
    <source>
        <dbReference type="Proteomes" id="UP000192796"/>
    </source>
</evidence>
<feature type="chain" id="PRO_5012958099" evidence="1">
    <location>
        <begin position="21"/>
        <end position="276"/>
    </location>
</feature>
<feature type="signal peptide" evidence="1">
    <location>
        <begin position="1"/>
        <end position="20"/>
    </location>
</feature>